<feature type="domain" description="ParB-like N-terminal" evidence="4">
    <location>
        <begin position="42"/>
        <end position="133"/>
    </location>
</feature>
<dbReference type="InterPro" id="IPR050336">
    <property type="entry name" value="Chromosome_partition/occlusion"/>
</dbReference>
<dbReference type="NCBIfam" id="TIGR00180">
    <property type="entry name" value="parB_part"/>
    <property type="match status" value="1"/>
</dbReference>
<comment type="caution">
    <text evidence="5">The sequence shown here is derived from an EMBL/GenBank/DDBJ whole genome shotgun (WGS) entry which is preliminary data.</text>
</comment>
<dbReference type="Pfam" id="PF23552">
    <property type="entry name" value="ParB_C"/>
    <property type="match status" value="1"/>
</dbReference>
<dbReference type="InterPro" id="IPR057240">
    <property type="entry name" value="ParB_dimer_C"/>
</dbReference>
<dbReference type="InterPro" id="IPR041468">
    <property type="entry name" value="HTH_ParB/Spo0J"/>
</dbReference>
<dbReference type="SMART" id="SM00470">
    <property type="entry name" value="ParB"/>
    <property type="match status" value="1"/>
</dbReference>
<keyword evidence="6" id="KW-1185">Reference proteome</keyword>
<sequence>MTKPAKKQSLGRGLSAILGGSPELTINSINDKNADKIVGNIIELELGLIETNPFQPRTSFNEEELAGLASSIEELGVVQPITVRKLDGENKYQLISGERRFRASKLAGLQTIPAYIRIADDNESLTMALVENIQRQDLDPIEIALSYQQLIEQVNLTQDQMSKRVGKKRSTITNYLRLLKLAPIVQTGIRDGFISMGHGRAILSVEDTDKQAEVYERIIAEGLSVRDTEELVRKMQYGEEEGQPAEVANIELPKSTTAAKVELPAYIKENIGSVSHFFGTKVSVKMSRDGKGSLVIPFQSEEDFKRIQNLLQKENE</sequence>
<comment type="similarity">
    <text evidence="1">Belongs to the ParB family.</text>
</comment>
<dbReference type="SUPFAM" id="SSF110849">
    <property type="entry name" value="ParB/Sulfiredoxin"/>
    <property type="match status" value="1"/>
</dbReference>
<accession>A0ABS3Q0F3</accession>
<name>A0ABS3Q0F3_9FLAO</name>
<evidence type="ECO:0000259" key="4">
    <source>
        <dbReference type="SMART" id="SM00470"/>
    </source>
</evidence>
<dbReference type="InterPro" id="IPR004437">
    <property type="entry name" value="ParB/RepB/Spo0J"/>
</dbReference>
<evidence type="ECO:0000256" key="1">
    <source>
        <dbReference type="ARBA" id="ARBA00006295"/>
    </source>
</evidence>
<dbReference type="PANTHER" id="PTHR33375">
    <property type="entry name" value="CHROMOSOME-PARTITIONING PROTEIN PARB-RELATED"/>
    <property type="match status" value="1"/>
</dbReference>
<dbReference type="Gene3D" id="3.90.1530.30">
    <property type="match status" value="1"/>
</dbReference>
<dbReference type="Gene3D" id="1.10.10.2830">
    <property type="match status" value="1"/>
</dbReference>
<protein>
    <submittedName>
        <fullName evidence="5">ParB/RepB/Spo0J family partition protein</fullName>
    </submittedName>
</protein>
<keyword evidence="3" id="KW-0238">DNA-binding</keyword>
<dbReference type="InterPro" id="IPR036086">
    <property type="entry name" value="ParB/Sulfiredoxin_sf"/>
</dbReference>
<gene>
    <name evidence="5" type="ORF">J4N46_11755</name>
</gene>
<dbReference type="SUPFAM" id="SSF109709">
    <property type="entry name" value="KorB DNA-binding domain-like"/>
    <property type="match status" value="1"/>
</dbReference>
<proteinExistence type="inferred from homology"/>
<dbReference type="Pfam" id="PF17762">
    <property type="entry name" value="HTH_ParB"/>
    <property type="match status" value="1"/>
</dbReference>
<dbReference type="RefSeq" id="WP_208059448.1">
    <property type="nucleotide sequence ID" value="NZ_JAGDYP010000012.1"/>
</dbReference>
<reference evidence="5 6" key="1">
    <citation type="submission" date="2021-03" db="EMBL/GenBank/DDBJ databases">
        <title>Isolation and description of Capnocytophaga bilenii sp. nov., a novel Capnocytophaga species, isolated from a gingivitis subject.</title>
        <authorList>
            <person name="Antezack A."/>
            <person name="Monnet-Corti V."/>
            <person name="La Scola B."/>
        </authorList>
    </citation>
    <scope>NUCLEOTIDE SEQUENCE [LARGE SCALE GENOMIC DNA]</scope>
    <source>
        <strain evidence="5 6">Marseille-Q4570</strain>
    </source>
</reference>
<dbReference type="Pfam" id="PF02195">
    <property type="entry name" value="ParB_N"/>
    <property type="match status" value="1"/>
</dbReference>
<keyword evidence="2" id="KW-0159">Chromosome partition</keyword>
<evidence type="ECO:0000256" key="3">
    <source>
        <dbReference type="ARBA" id="ARBA00023125"/>
    </source>
</evidence>
<evidence type="ECO:0000256" key="2">
    <source>
        <dbReference type="ARBA" id="ARBA00022829"/>
    </source>
</evidence>
<organism evidence="5 6">
    <name type="scientific">Capnocytophaga bilenii</name>
    <dbReference type="NCBI Taxonomy" id="2819369"/>
    <lineage>
        <taxon>Bacteria</taxon>
        <taxon>Pseudomonadati</taxon>
        <taxon>Bacteroidota</taxon>
        <taxon>Flavobacteriia</taxon>
        <taxon>Flavobacteriales</taxon>
        <taxon>Flavobacteriaceae</taxon>
        <taxon>Capnocytophaga</taxon>
    </lineage>
</organism>
<dbReference type="Proteomes" id="UP000681610">
    <property type="component" value="Unassembled WGS sequence"/>
</dbReference>
<evidence type="ECO:0000313" key="6">
    <source>
        <dbReference type="Proteomes" id="UP000681610"/>
    </source>
</evidence>
<dbReference type="PANTHER" id="PTHR33375:SF1">
    <property type="entry name" value="CHROMOSOME-PARTITIONING PROTEIN PARB-RELATED"/>
    <property type="match status" value="1"/>
</dbReference>
<dbReference type="CDD" id="cd16393">
    <property type="entry name" value="SPO0J_N"/>
    <property type="match status" value="1"/>
</dbReference>
<dbReference type="EMBL" id="JAGDYP010000012">
    <property type="protein sequence ID" value="MBO1885069.1"/>
    <property type="molecule type" value="Genomic_DNA"/>
</dbReference>
<dbReference type="InterPro" id="IPR003115">
    <property type="entry name" value="ParB_N"/>
</dbReference>
<evidence type="ECO:0000313" key="5">
    <source>
        <dbReference type="EMBL" id="MBO1885069.1"/>
    </source>
</evidence>